<dbReference type="Gene3D" id="3.40.1760.10">
    <property type="entry name" value="YfbM-like super family"/>
    <property type="match status" value="1"/>
</dbReference>
<dbReference type="EMBL" id="NHRT01000001">
    <property type="protein sequence ID" value="OWP24494.1"/>
    <property type="molecule type" value="Genomic_DNA"/>
</dbReference>
<evidence type="ECO:0000313" key="1">
    <source>
        <dbReference type="EMBL" id="OWP24494.1"/>
    </source>
</evidence>
<reference evidence="1 2" key="1">
    <citation type="submission" date="2017-05" db="EMBL/GenBank/DDBJ databases">
        <title>Genome sequencing of Fusobacterium nucleatum subsp. polymorphum KCOM 1001 (=ChDC F119).</title>
        <authorList>
            <person name="Kook J.-K."/>
            <person name="Park S.-N."/>
            <person name="Lim Y.K."/>
            <person name="Roh H."/>
        </authorList>
    </citation>
    <scope>NUCLEOTIDE SEQUENCE [LARGE SCALE GENOMIC DNA]</scope>
    <source>
        <strain evidence="1 2">KCOM 1001</strain>
    </source>
</reference>
<accession>A0A246ED00</accession>
<protein>
    <recommendedName>
        <fullName evidence="3">DUF1877 domain-containing protein</fullName>
    </recommendedName>
</protein>
<comment type="caution">
    <text evidence="1">The sequence shown here is derived from an EMBL/GenBank/DDBJ whole genome shotgun (WGS) entry which is preliminary data.</text>
</comment>
<dbReference type="Proteomes" id="UP000197470">
    <property type="component" value="Unassembled WGS sequence"/>
</dbReference>
<dbReference type="InterPro" id="IPR035944">
    <property type="entry name" value="YfbM-like_sf"/>
</dbReference>
<proteinExistence type="predicted"/>
<sequence>MSRLAVLFKIDDQELENLKKQKKDDMYEYMLENIENKYLRTDRAYELNKAWEGIHFCINEGFWIETEHIPDNIIFGGEFLLDHNNYVITLKKPSDIKLIVEYLKENNIQDIIKKNFNKIPENDYSLPKDEENLQFLLEWGEEILDFYKGAMEENFNVIFTVDI</sequence>
<gene>
    <name evidence="1" type="ORF">CA839_00155</name>
</gene>
<evidence type="ECO:0000313" key="2">
    <source>
        <dbReference type="Proteomes" id="UP000197470"/>
    </source>
</evidence>
<name>A0A246ED00_FUSNP</name>
<dbReference type="SUPFAM" id="SSF111069">
    <property type="entry name" value="Hypothetical protein yfbM"/>
    <property type="match status" value="1"/>
</dbReference>
<dbReference type="AlphaFoldDB" id="A0A246ED00"/>
<dbReference type="RefSeq" id="WP_032845527.1">
    <property type="nucleotide sequence ID" value="NZ_CP056004.1"/>
</dbReference>
<dbReference type="InterPro" id="IPR015068">
    <property type="entry name" value="DUF1877"/>
</dbReference>
<organism evidence="1 2">
    <name type="scientific">Fusobacterium nucleatum subsp. polymorphum</name>
    <name type="common">Fusobacterium polymorphum</name>
    <dbReference type="NCBI Taxonomy" id="76857"/>
    <lineage>
        <taxon>Bacteria</taxon>
        <taxon>Fusobacteriati</taxon>
        <taxon>Fusobacteriota</taxon>
        <taxon>Fusobacteriia</taxon>
        <taxon>Fusobacteriales</taxon>
        <taxon>Fusobacteriaceae</taxon>
        <taxon>Fusobacterium</taxon>
    </lineage>
</organism>
<dbReference type="Pfam" id="PF08974">
    <property type="entry name" value="DUF1877"/>
    <property type="match status" value="1"/>
</dbReference>
<evidence type="ECO:0008006" key="3">
    <source>
        <dbReference type="Google" id="ProtNLM"/>
    </source>
</evidence>